<dbReference type="InterPro" id="IPR048405">
    <property type="entry name" value="GldM_Ig-like-1"/>
</dbReference>
<dbReference type="Proteomes" id="UP001210231">
    <property type="component" value="Unassembled WGS sequence"/>
</dbReference>
<name>A0ABT4UJI9_9BACT</name>
<feature type="domain" description="Gliding motility-associated protein GldM N-terminal" evidence="2">
    <location>
        <begin position="30"/>
        <end position="217"/>
    </location>
</feature>
<evidence type="ECO:0000313" key="5">
    <source>
        <dbReference type="EMBL" id="MDA3615003.1"/>
    </source>
</evidence>
<proteinExistence type="predicted"/>
<feature type="domain" description="Gliding motility-associated protein GldM C-terminal" evidence="1">
    <location>
        <begin position="402"/>
        <end position="496"/>
    </location>
</feature>
<dbReference type="Pfam" id="PF21601">
    <property type="entry name" value="GldM_2nd"/>
    <property type="match status" value="1"/>
</dbReference>
<dbReference type="InterPro" id="IPR048406">
    <property type="entry name" value="GldM_Ig-like-2"/>
</dbReference>
<keyword evidence="6" id="KW-1185">Reference proteome</keyword>
<evidence type="ECO:0000259" key="1">
    <source>
        <dbReference type="Pfam" id="PF12080"/>
    </source>
</evidence>
<evidence type="ECO:0000313" key="6">
    <source>
        <dbReference type="Proteomes" id="UP001210231"/>
    </source>
</evidence>
<evidence type="ECO:0000259" key="4">
    <source>
        <dbReference type="Pfam" id="PF21602"/>
    </source>
</evidence>
<dbReference type="EMBL" id="JAQGEF010000009">
    <property type="protein sequence ID" value="MDA3615003.1"/>
    <property type="molecule type" value="Genomic_DNA"/>
</dbReference>
<accession>A0ABT4UJI9</accession>
<dbReference type="InterPro" id="IPR022719">
    <property type="entry name" value="Motility-assoc_prot_GldM_C"/>
</dbReference>
<comment type="caution">
    <text evidence="5">The sequence shown here is derived from an EMBL/GenBank/DDBJ whole genome shotgun (WGS) entry which is preliminary data.</text>
</comment>
<dbReference type="RefSeq" id="WP_407031328.1">
    <property type="nucleotide sequence ID" value="NZ_JAQGEF010000009.1"/>
</dbReference>
<gene>
    <name evidence="5" type="primary">gldM</name>
    <name evidence="5" type="ORF">O3P16_09310</name>
</gene>
<dbReference type="Pfam" id="PF21602">
    <property type="entry name" value="GldM_3rd"/>
    <property type="match status" value="1"/>
</dbReference>
<evidence type="ECO:0000259" key="2">
    <source>
        <dbReference type="Pfam" id="PF12081"/>
    </source>
</evidence>
<evidence type="ECO:0000259" key="3">
    <source>
        <dbReference type="Pfam" id="PF21601"/>
    </source>
</evidence>
<protein>
    <submittedName>
        <fullName evidence="5">Gliding motility protein GldM</fullName>
    </submittedName>
</protein>
<feature type="domain" description="Gliding motility-associated protein GldM second immunoglobulin-like" evidence="4">
    <location>
        <begin position="329"/>
        <end position="390"/>
    </location>
</feature>
<organism evidence="5 6">
    <name type="scientific">Polluticaenibacter yanchengensis</name>
    <dbReference type="NCBI Taxonomy" id="3014562"/>
    <lineage>
        <taxon>Bacteria</taxon>
        <taxon>Pseudomonadati</taxon>
        <taxon>Bacteroidota</taxon>
        <taxon>Chitinophagia</taxon>
        <taxon>Chitinophagales</taxon>
        <taxon>Chitinophagaceae</taxon>
        <taxon>Polluticaenibacter</taxon>
    </lineage>
</organism>
<dbReference type="InterPro" id="IPR022720">
    <property type="entry name" value="Motility-assoc_prot_GldM_N"/>
</dbReference>
<dbReference type="Pfam" id="PF12080">
    <property type="entry name" value="GldM_4th"/>
    <property type="match status" value="1"/>
</dbReference>
<feature type="domain" description="Gliding motility-associated protein GldM first immunoglobulin-like" evidence="3">
    <location>
        <begin position="223"/>
        <end position="318"/>
    </location>
</feature>
<dbReference type="Pfam" id="PF12081">
    <property type="entry name" value="GldM_1st"/>
    <property type="match status" value="1"/>
</dbReference>
<reference evidence="5 6" key="1">
    <citation type="submission" date="2022-12" db="EMBL/GenBank/DDBJ databases">
        <title>Chitinophagaceae gen. sp. nov., a new member of the family Chitinophagaceae, isolated from soil in a chemical factory.</title>
        <authorList>
            <person name="Ke Z."/>
        </authorList>
    </citation>
    <scope>NUCLEOTIDE SEQUENCE [LARGE SCALE GENOMIC DNA]</scope>
    <source>
        <strain evidence="5 6">LY-5</strain>
    </source>
</reference>
<sequence>MSLPKEPRQKMINFMYIVLTAMLALNVSGEILQAFKVVDNSLVQSNGIINQSNKTIQSALDAAMKEGANRDQAAIWKPFADQSIAVSDKVAAYIENLKQELKKESGLTVKDGVEVFKEDDLDAPTRFFGTKGEGPKLKAELEKFQTDLINIFPEKEREKVKNKIKFNIEPQKGQDGQIRDWTVSYFHMTPTIAAITLLSKFQNDVKRAGNQAAEEALNHIGKVEVVYDQFEALVSQNSEYLLPGQPLKIRAGLGTFSSQSKPVVTINGAVRPLNAQGFAEYEENANGGGERSINVTVAFKDPNTGKELSKTTQVKYTVGTPSGASIFLSKMNVMYLGVDNPVTISAGSIKAENMRVSFNKGTLTKSGGDNYIAKVSSAGEGTITISGDGKTYSFPIRCKKLPPPTPIVGTLKSGKVSSAQFKAMGGLRAILDDSEFQAGFTIVSYTIGGIINGEPRESTITGPSFAGNAIIQSAKPGSAIGITNIIAKGPDGSNYKLGDLFYQLQ</sequence>
<dbReference type="InterPro" id="IPR019859">
    <property type="entry name" value="Motility-assoc_prot_GldM"/>
</dbReference>
<dbReference type="NCBIfam" id="TIGR03517">
    <property type="entry name" value="GldM_gliding"/>
    <property type="match status" value="1"/>
</dbReference>